<accession>A0A093V553</accession>
<dbReference type="Pfam" id="PF13369">
    <property type="entry name" value="Transglut_core2"/>
    <property type="match status" value="1"/>
</dbReference>
<organism evidence="6">
    <name type="scientific">Talaromyces marneffei PM1</name>
    <dbReference type="NCBI Taxonomy" id="1077442"/>
    <lineage>
        <taxon>Eukaryota</taxon>
        <taxon>Fungi</taxon>
        <taxon>Dikarya</taxon>
        <taxon>Ascomycota</taxon>
        <taxon>Pezizomycotina</taxon>
        <taxon>Eurotiomycetes</taxon>
        <taxon>Eurotiomycetidae</taxon>
        <taxon>Eurotiales</taxon>
        <taxon>Trichocomaceae</taxon>
        <taxon>Talaromyces</taxon>
        <taxon>Talaromyces sect. Talaromyces</taxon>
    </lineage>
</organism>
<evidence type="ECO:0000256" key="3">
    <source>
        <dbReference type="ARBA" id="ARBA00022989"/>
    </source>
</evidence>
<dbReference type="InterPro" id="IPR011722">
    <property type="entry name" value="Hemimethylated_DNA-bd_dom"/>
</dbReference>
<sequence>MHASLDDLPDEILHLILHHSEPAQCLALERTCRRFRGITNEPLLWRHYCQSRFQYWDEKHNIEEKLRAPPSTVGWKELYAERYFTDWITTKGLDDILSSQSGRINKAQIIIDHGYDVKDTLLRHARASTDLDDYLARRYYSKAMLGCLQRNIAIPLWANLRENGKNATLERALGSFDLFVPQCGIASFEDIRDMLDTIAENISQQVPDIRSLTPRQRTVSIASYLLTHNYTGIRAGREYHNLEHNFLGLALRDQGHNSLPLISATIYCAIAQRFGLNAQPCGFPFHVLVIILPAVGFDLDGREILDGNPGSPMYMDPWRSDIEVPVADLQRQLNMYGAQMVSQSQFLGKTSMSDIVWRCGKNILNSLQDIPEEPNVLDSESARYAGLWSLMLTTPDSRFNEVRRRLPWFMELFFKEFPWDISLVEQYVISRLRDSTEVDHVSEGLRVMRTVDEMAKTVHPRGPEHQNVKYRVGQVFIHRRYDYQAIITGWDAECDAGEEWVRRMGIDQLQAGRKQSFYHALVEDRSIRYVAEENLQIITPTMSDLSSRLLAIAGKHFKRWDEDERKFLMTVLLSMSAVAGRSQTMSYDLYAPGGRFEFAKCMFHELRAPRHINELQTNNSLDRNSTLFSTTPETYWSHFEEISKYNVHLNVFERLWEAWYAFMQNDVLATGIMSFVMHEVVYFGRSLPWIIIDTFGLFRKYKIQDVSIAVECLSALQVTNSQSLVQNKIPTLKEQWECARLVLLSHFTVELPQIWLFHPMAQYFGLTTSVPFPSLWTMAYQIAIFFVMEDTWHYFSHRALHWGPLYKAIHKIHHQYSAPFGLAAEYASPIEVMLLGFGTVGCPIVWCAFTGDLHILTMYIWIVLRLFQAIDAHSGYEFPWSLHHFLPFWAGADHHDVHHEKFIGNFASSFRWWDYVLDTEYTPESVKRWREKKAEKVAKKAN</sequence>
<dbReference type="PANTHER" id="PTHR11863">
    <property type="entry name" value="STEROL DESATURASE"/>
    <property type="match status" value="1"/>
</dbReference>
<reference evidence="6" key="2">
    <citation type="journal article" date="2014" name="PLoS Genet.">
        <title>Signature gene expression reveals novel clues to the molecular mechanisms of dimorphic transition in Penicillium marneffei.</title>
        <authorList>
            <person name="Yang E."/>
            <person name="Wang G."/>
            <person name="Cai J."/>
            <person name="Woo P.C."/>
            <person name="Lau S.K."/>
            <person name="Yuen K.-Y."/>
            <person name="Chow W.-N."/>
            <person name="Lin X."/>
        </authorList>
    </citation>
    <scope>NUCLEOTIDE SEQUENCE</scope>
    <source>
        <strain evidence="6">PM1</strain>
    </source>
</reference>
<dbReference type="Gene3D" id="2.30.30.390">
    <property type="entry name" value="Hemimethylated DNA-binding domain"/>
    <property type="match status" value="1"/>
</dbReference>
<gene>
    <name evidence="6" type="ORF">GQ26_0520070</name>
</gene>
<evidence type="ECO:0000256" key="1">
    <source>
        <dbReference type="ARBA" id="ARBA00004370"/>
    </source>
</evidence>
<dbReference type="SUPFAM" id="SSF81383">
    <property type="entry name" value="F-box domain"/>
    <property type="match status" value="1"/>
</dbReference>
<keyword evidence="2" id="KW-0812">Transmembrane</keyword>
<dbReference type="InterPro" id="IPR036047">
    <property type="entry name" value="F-box-like_dom_sf"/>
</dbReference>
<dbReference type="SMART" id="SM00992">
    <property type="entry name" value="YccV-like"/>
    <property type="match status" value="1"/>
</dbReference>
<keyword evidence="3" id="KW-1133">Transmembrane helix</keyword>
<dbReference type="AlphaFoldDB" id="A0A093V553"/>
<dbReference type="HOGENOM" id="CLU_311722_0_0_1"/>
<dbReference type="GO" id="GO:0005506">
    <property type="term" value="F:iron ion binding"/>
    <property type="evidence" value="ECO:0007669"/>
    <property type="project" value="InterPro"/>
</dbReference>
<name>A0A093V553_TALMA</name>
<keyword evidence="6" id="KW-0503">Monooxygenase</keyword>
<protein>
    <submittedName>
        <fullName evidence="6">Methylsterol monooxygenase</fullName>
    </submittedName>
</protein>
<dbReference type="GO" id="GO:0003677">
    <property type="term" value="F:DNA binding"/>
    <property type="evidence" value="ECO:0007669"/>
    <property type="project" value="InterPro"/>
</dbReference>
<dbReference type="InterPro" id="IPR006694">
    <property type="entry name" value="Fatty_acid_hydroxylase"/>
</dbReference>
<evidence type="ECO:0000256" key="4">
    <source>
        <dbReference type="ARBA" id="ARBA00023136"/>
    </source>
</evidence>
<dbReference type="PROSITE" id="PS50181">
    <property type="entry name" value="FBOX"/>
    <property type="match status" value="1"/>
</dbReference>
<dbReference type="GO" id="GO:0016020">
    <property type="term" value="C:membrane"/>
    <property type="evidence" value="ECO:0007669"/>
    <property type="project" value="UniProtKB-SubCell"/>
</dbReference>
<dbReference type="SUPFAM" id="SSF141255">
    <property type="entry name" value="YccV-like"/>
    <property type="match status" value="1"/>
</dbReference>
<dbReference type="InterPro" id="IPR032698">
    <property type="entry name" value="SirB1_N"/>
</dbReference>
<dbReference type="SMART" id="SM00256">
    <property type="entry name" value="FBOX"/>
    <property type="match status" value="1"/>
</dbReference>
<dbReference type="InterPro" id="IPR036623">
    <property type="entry name" value="Hemimethylated_DNA-bd_sf"/>
</dbReference>
<dbReference type="Gene3D" id="1.20.1280.50">
    <property type="match status" value="1"/>
</dbReference>
<comment type="subcellular location">
    <subcellularLocation>
        <location evidence="1">Membrane</location>
    </subcellularLocation>
</comment>
<dbReference type="InterPro" id="IPR050307">
    <property type="entry name" value="Sterol_Desaturase_Related"/>
</dbReference>
<dbReference type="GO" id="GO:0004497">
    <property type="term" value="F:monooxygenase activity"/>
    <property type="evidence" value="ECO:0007669"/>
    <property type="project" value="UniProtKB-KW"/>
</dbReference>
<dbReference type="InterPro" id="IPR001810">
    <property type="entry name" value="F-box_dom"/>
</dbReference>
<evidence type="ECO:0000256" key="2">
    <source>
        <dbReference type="ARBA" id="ARBA00022692"/>
    </source>
</evidence>
<comment type="caution">
    <text evidence="6">The sequence shown here is derived from an EMBL/GenBank/DDBJ whole genome shotgun (WGS) entry which is preliminary data.</text>
</comment>
<reference key="1">
    <citation type="journal article" date="2014" name="PLoS Genet.">
        <title>Signature Gene Expression Reveals Novel Clues to the Molecular Mechanisms of Dimorphic Transition in Penicillium marneffei.</title>
        <authorList>
            <person name="Yang E."/>
            <person name="Wang G."/>
            <person name="Cai J."/>
            <person name="Woo P.C."/>
            <person name="Lau S.K."/>
            <person name="Yuen K.-Y."/>
            <person name="Chow W.-N."/>
            <person name="Lin X."/>
        </authorList>
    </citation>
    <scope>NUCLEOTIDE SEQUENCE [LARGE SCALE GENOMIC DNA]</scope>
    <source>
        <strain>PM1</strain>
    </source>
</reference>
<keyword evidence="4" id="KW-0472">Membrane</keyword>
<dbReference type="EMBL" id="JPOX01000052">
    <property type="protein sequence ID" value="KFX41861.1"/>
    <property type="molecule type" value="Genomic_DNA"/>
</dbReference>
<dbReference type="GO" id="GO:0008610">
    <property type="term" value="P:lipid biosynthetic process"/>
    <property type="evidence" value="ECO:0007669"/>
    <property type="project" value="InterPro"/>
</dbReference>
<proteinExistence type="predicted"/>
<evidence type="ECO:0000259" key="5">
    <source>
        <dbReference type="PROSITE" id="PS50181"/>
    </source>
</evidence>
<dbReference type="Pfam" id="PF12937">
    <property type="entry name" value="F-box-like"/>
    <property type="match status" value="1"/>
</dbReference>
<dbReference type="Pfam" id="PF04116">
    <property type="entry name" value="FA_hydroxylase"/>
    <property type="match status" value="1"/>
</dbReference>
<keyword evidence="6" id="KW-0560">Oxidoreductase</keyword>
<dbReference type="Pfam" id="PF08755">
    <property type="entry name" value="YccV-like"/>
    <property type="match status" value="1"/>
</dbReference>
<evidence type="ECO:0000313" key="6">
    <source>
        <dbReference type="EMBL" id="KFX41861.1"/>
    </source>
</evidence>
<dbReference type="NCBIfam" id="TIGR02097">
    <property type="entry name" value="yccV"/>
    <property type="match status" value="1"/>
</dbReference>
<feature type="domain" description="F-box" evidence="5">
    <location>
        <begin position="2"/>
        <end position="48"/>
    </location>
</feature>